<evidence type="ECO:0000313" key="9">
    <source>
        <dbReference type="EMBL" id="KIV82469.1"/>
    </source>
</evidence>
<organism evidence="9 10">
    <name type="scientific">Exophiala sideris</name>
    <dbReference type="NCBI Taxonomy" id="1016849"/>
    <lineage>
        <taxon>Eukaryota</taxon>
        <taxon>Fungi</taxon>
        <taxon>Dikarya</taxon>
        <taxon>Ascomycota</taxon>
        <taxon>Pezizomycotina</taxon>
        <taxon>Eurotiomycetes</taxon>
        <taxon>Chaetothyriomycetidae</taxon>
        <taxon>Chaetothyriales</taxon>
        <taxon>Herpotrichiellaceae</taxon>
        <taxon>Exophiala</taxon>
    </lineage>
</organism>
<evidence type="ECO:0000313" key="10">
    <source>
        <dbReference type="Proteomes" id="UP000053599"/>
    </source>
</evidence>
<dbReference type="GO" id="GO:0003713">
    <property type="term" value="F:transcription coactivator activity"/>
    <property type="evidence" value="ECO:0007669"/>
    <property type="project" value="InterPro"/>
</dbReference>
<protein>
    <recommendedName>
        <fullName evidence="8">Transcriptional coactivator p15 (PC4) C-terminal domain-containing protein</fullName>
    </recommendedName>
</protein>
<evidence type="ECO:0000256" key="2">
    <source>
        <dbReference type="ARBA" id="ARBA00009001"/>
    </source>
</evidence>
<dbReference type="STRING" id="1016849.A0A0D1YMZ1"/>
<dbReference type="AlphaFoldDB" id="A0A0D1YMZ1"/>
<feature type="domain" description="Transcriptional coactivator p15 (PC4) C-terminal" evidence="8">
    <location>
        <begin position="52"/>
        <end position="101"/>
    </location>
</feature>
<keyword evidence="4" id="KW-0238">DNA-binding</keyword>
<feature type="compositionally biased region" description="Polar residues" evidence="7">
    <location>
        <begin position="34"/>
        <end position="46"/>
    </location>
</feature>
<dbReference type="Pfam" id="PF02229">
    <property type="entry name" value="PC4"/>
    <property type="match status" value="1"/>
</dbReference>
<dbReference type="OrthoDB" id="2505440at2759"/>
<dbReference type="GO" id="GO:0003677">
    <property type="term" value="F:DNA binding"/>
    <property type="evidence" value="ECO:0007669"/>
    <property type="project" value="UniProtKB-KW"/>
</dbReference>
<evidence type="ECO:0000256" key="5">
    <source>
        <dbReference type="ARBA" id="ARBA00023163"/>
    </source>
</evidence>
<dbReference type="HOGENOM" id="CLU_104273_0_0_1"/>
<feature type="region of interest" description="Disordered" evidence="7">
    <location>
        <begin position="1"/>
        <end position="49"/>
    </location>
</feature>
<keyword evidence="5" id="KW-0804">Transcription</keyword>
<keyword evidence="6" id="KW-0539">Nucleus</keyword>
<dbReference type="Proteomes" id="UP000053599">
    <property type="component" value="Unassembled WGS sequence"/>
</dbReference>
<comment type="subcellular location">
    <subcellularLocation>
        <location evidence="1">Nucleus</location>
    </subcellularLocation>
</comment>
<feature type="region of interest" description="Disordered" evidence="7">
    <location>
        <begin position="111"/>
        <end position="156"/>
    </location>
</feature>
<dbReference type="InterPro" id="IPR045125">
    <property type="entry name" value="Sub1/Tcp4-like"/>
</dbReference>
<proteinExistence type="inferred from homology"/>
<dbReference type="PANTHER" id="PTHR13215">
    <property type="entry name" value="RNA POLYMERASE II TRANSCRIPTIONAL COACTIVATOR"/>
    <property type="match status" value="1"/>
</dbReference>
<evidence type="ECO:0000256" key="1">
    <source>
        <dbReference type="ARBA" id="ARBA00004123"/>
    </source>
</evidence>
<dbReference type="GO" id="GO:0005634">
    <property type="term" value="C:nucleus"/>
    <property type="evidence" value="ECO:0007669"/>
    <property type="project" value="UniProtKB-SubCell"/>
</dbReference>
<accession>A0A0D1YMZ1</accession>
<name>A0A0D1YMZ1_9EURO</name>
<evidence type="ECO:0000259" key="8">
    <source>
        <dbReference type="Pfam" id="PF02229"/>
    </source>
</evidence>
<dbReference type="EMBL" id="KN846952">
    <property type="protein sequence ID" value="KIV82469.1"/>
    <property type="molecule type" value="Genomic_DNA"/>
</dbReference>
<dbReference type="InterPro" id="IPR009044">
    <property type="entry name" value="ssDNA-bd_transcriptional_reg"/>
</dbReference>
<sequence length="156" mass="17271">MPFASKKRKSAAVIDDSDVDAEVSTKRGKGASGTAFQPSTQAQTDSDGNHYWELSKNRRVTISDFKGKALVNIREYYQKDDEWLPGKKGISLTTEQYSALIGVMPQLEDLLKQQGEKVPRPDYSGDGPADHGENGEEEDEEDTKKANIEATSDEEE</sequence>
<evidence type="ECO:0000256" key="6">
    <source>
        <dbReference type="ARBA" id="ARBA00023242"/>
    </source>
</evidence>
<dbReference type="SUPFAM" id="SSF54447">
    <property type="entry name" value="ssDNA-binding transcriptional regulator domain"/>
    <property type="match status" value="1"/>
</dbReference>
<evidence type="ECO:0000256" key="3">
    <source>
        <dbReference type="ARBA" id="ARBA00023015"/>
    </source>
</evidence>
<feature type="compositionally biased region" description="Basic residues" evidence="7">
    <location>
        <begin position="1"/>
        <end position="10"/>
    </location>
</feature>
<comment type="similarity">
    <text evidence="2">Belongs to the transcriptional coactivator PC4 family.</text>
</comment>
<dbReference type="GO" id="GO:0060261">
    <property type="term" value="P:positive regulation of transcription initiation by RNA polymerase II"/>
    <property type="evidence" value="ECO:0007669"/>
    <property type="project" value="InterPro"/>
</dbReference>
<reference evidence="9 10" key="1">
    <citation type="submission" date="2015-01" db="EMBL/GenBank/DDBJ databases">
        <title>The Genome Sequence of Exophiala sideris CBS121828.</title>
        <authorList>
            <consortium name="The Broad Institute Genomics Platform"/>
            <person name="Cuomo C."/>
            <person name="de Hoog S."/>
            <person name="Gorbushina A."/>
            <person name="Stielow B."/>
            <person name="Teixiera M."/>
            <person name="Abouelleil A."/>
            <person name="Chapman S.B."/>
            <person name="Priest M."/>
            <person name="Young S.K."/>
            <person name="Wortman J."/>
            <person name="Nusbaum C."/>
            <person name="Birren B."/>
        </authorList>
    </citation>
    <scope>NUCLEOTIDE SEQUENCE [LARGE SCALE GENOMIC DNA]</scope>
    <source>
        <strain evidence="9 10">CBS 121828</strain>
    </source>
</reference>
<evidence type="ECO:0000256" key="4">
    <source>
        <dbReference type="ARBA" id="ARBA00023125"/>
    </source>
</evidence>
<keyword evidence="3" id="KW-0805">Transcription regulation</keyword>
<feature type="compositionally biased region" description="Basic and acidic residues" evidence="7">
    <location>
        <begin position="111"/>
        <end position="120"/>
    </location>
</feature>
<dbReference type="InterPro" id="IPR003173">
    <property type="entry name" value="PC4_C"/>
</dbReference>
<evidence type="ECO:0000256" key="7">
    <source>
        <dbReference type="SAM" id="MobiDB-lite"/>
    </source>
</evidence>
<gene>
    <name evidence="9" type="ORF">PV11_04579</name>
</gene>
<dbReference type="Gene3D" id="2.30.31.10">
    <property type="entry name" value="Transcriptional Coactivator Pc4, Chain A"/>
    <property type="match status" value="1"/>
</dbReference>